<name>A8FGL2_BACP2</name>
<dbReference type="EMBL" id="CP000813">
    <property type="protein sequence ID" value="ABV63379.1"/>
    <property type="molecule type" value="Genomic_DNA"/>
</dbReference>
<proteinExistence type="predicted"/>
<protein>
    <submittedName>
        <fullName evidence="1">Uncharacterized protein</fullName>
    </submittedName>
</protein>
<reference evidence="1 2" key="3">
    <citation type="journal article" date="2013" name="PLoS ONE">
        <title>Candidate genes that may be responsible for the unusual resistances exhibited by Bacillus pumilus SAFR-032 spores.</title>
        <authorList>
            <person name="Tirumalai M.R."/>
            <person name="Rastogi R."/>
            <person name="Zamani N."/>
            <person name="O'Bryant Williams E."/>
            <person name="Allen S."/>
            <person name="Diouf F."/>
            <person name="Kwende S."/>
            <person name="Weinstock G.M."/>
            <person name="Venkateswaran K.J."/>
            <person name="Fox G.E."/>
        </authorList>
    </citation>
    <scope>NUCLEOTIDE SEQUENCE [LARGE SCALE GENOMIC DNA]</scope>
    <source>
        <strain evidence="1 2">SAFR-032</strain>
    </source>
</reference>
<evidence type="ECO:0000313" key="1">
    <source>
        <dbReference type="EMBL" id="ABV63379.1"/>
    </source>
</evidence>
<evidence type="ECO:0000313" key="2">
    <source>
        <dbReference type="Proteomes" id="UP000001355"/>
    </source>
</evidence>
<dbReference type="AlphaFoldDB" id="A8FGL2"/>
<keyword evidence="2" id="KW-1185">Reference proteome</keyword>
<sequence length="40" mass="4644">MLNKERLPQPQAFFHEELLQIGTSLTDKIAHTNIMFDMKG</sequence>
<gene>
    <name evidence="1" type="ordered locus">BPUM_2721</name>
</gene>
<organism evidence="1 2">
    <name type="scientific">Bacillus pumilus (strain SAFR-032)</name>
    <dbReference type="NCBI Taxonomy" id="315750"/>
    <lineage>
        <taxon>Bacteria</taxon>
        <taxon>Bacillati</taxon>
        <taxon>Bacillota</taxon>
        <taxon>Bacilli</taxon>
        <taxon>Bacillales</taxon>
        <taxon>Bacillaceae</taxon>
        <taxon>Bacillus</taxon>
    </lineage>
</organism>
<dbReference type="HOGENOM" id="CLU_3285123_0_0_9"/>
<reference evidence="1 2" key="2">
    <citation type="journal article" date="2013" name="Extremophiles">
        <title>An ICEBs1-like element may be associated with the extreme radiation and desiccation resistance of Bacillus pumilus SAFR-032 spores.</title>
        <authorList>
            <person name="Tirumalai M.R."/>
            <person name="Fox G.E."/>
        </authorList>
    </citation>
    <scope>NUCLEOTIDE SEQUENCE [LARGE SCALE GENOMIC DNA]</scope>
    <source>
        <strain evidence="1 2">SAFR-032</strain>
    </source>
</reference>
<accession>A8FGL2</accession>
<dbReference type="Proteomes" id="UP000001355">
    <property type="component" value="Chromosome"/>
</dbReference>
<dbReference type="KEGG" id="bpu:BPUM_2721"/>
<reference evidence="1 2" key="1">
    <citation type="journal article" date="2007" name="PLoS ONE">
        <title>Paradoxical DNA repair and peroxide resistance gene conservation in Bacillus pumilus SAFR-032.</title>
        <authorList>
            <person name="Gioia J."/>
            <person name="Yerrapragada S."/>
            <person name="Qin X."/>
            <person name="Jiang H."/>
            <person name="Igboeli O.C."/>
            <person name="Muzny D."/>
            <person name="Dugan-Rocha S."/>
            <person name="Ding Y."/>
            <person name="Hawes A."/>
            <person name="Liu W."/>
            <person name="Perez L."/>
            <person name="Kovar C."/>
            <person name="Dinh H."/>
            <person name="Lee S."/>
            <person name="Nazareth L."/>
            <person name="Blyth P."/>
            <person name="Holder M."/>
            <person name="Buhay C."/>
            <person name="Tirumalai M.R."/>
            <person name="Liu Y."/>
            <person name="Dasgupta I."/>
            <person name="Bokhetache L."/>
            <person name="Fujita M."/>
            <person name="Karouia F."/>
            <person name="Eswara Moorthy P."/>
            <person name="Siefert J."/>
            <person name="Uzman A."/>
            <person name="Buzumbo P."/>
            <person name="Verma A."/>
            <person name="Zwiya H."/>
            <person name="McWilliams B.D."/>
            <person name="Olowu A."/>
            <person name="Clinkenbeard K.D."/>
            <person name="Newcombe D."/>
            <person name="Golebiewski L."/>
            <person name="Petrosino J.F."/>
            <person name="Nicholson W.L."/>
            <person name="Fox G.E."/>
            <person name="Venkateswaran K."/>
            <person name="Highlander S.K."/>
            <person name="Weinstock G.M."/>
        </authorList>
    </citation>
    <scope>NUCLEOTIDE SEQUENCE [LARGE SCALE GENOMIC DNA]</scope>
    <source>
        <strain evidence="1 2">SAFR-032</strain>
    </source>
</reference>